<dbReference type="Gene3D" id="2.40.50.140">
    <property type="entry name" value="Nucleic acid-binding proteins"/>
    <property type="match status" value="1"/>
</dbReference>
<feature type="region of interest" description="Disordered" evidence="4">
    <location>
        <begin position="306"/>
        <end position="360"/>
    </location>
</feature>
<evidence type="ECO:0000313" key="6">
    <source>
        <dbReference type="EMBL" id="GER34817.1"/>
    </source>
</evidence>
<dbReference type="GO" id="GO:0005634">
    <property type="term" value="C:nucleus"/>
    <property type="evidence" value="ECO:0007669"/>
    <property type="project" value="TreeGrafter"/>
</dbReference>
<evidence type="ECO:0000256" key="1">
    <source>
        <dbReference type="ARBA" id="ARBA00007340"/>
    </source>
</evidence>
<name>A0A5A7PRD0_STRAF</name>
<dbReference type="Pfam" id="PF01176">
    <property type="entry name" value="eIF-1a"/>
    <property type="match status" value="1"/>
</dbReference>
<keyword evidence="3" id="KW-0648">Protein biosynthesis</keyword>
<dbReference type="Proteomes" id="UP000325081">
    <property type="component" value="Unassembled WGS sequence"/>
</dbReference>
<dbReference type="AlphaFoldDB" id="A0A5A7PRD0"/>
<gene>
    <name evidence="6" type="ORF">STAS_11075</name>
</gene>
<dbReference type="GO" id="GO:0003743">
    <property type="term" value="F:translation initiation factor activity"/>
    <property type="evidence" value="ECO:0007669"/>
    <property type="project" value="UniProtKB-UniRule"/>
</dbReference>
<evidence type="ECO:0000256" key="2">
    <source>
        <dbReference type="ARBA" id="ARBA00022884"/>
    </source>
</evidence>
<keyword evidence="2" id="KW-0694">RNA-binding</keyword>
<accession>A0A5A7PRD0</accession>
<dbReference type="PANTHER" id="PTHR21641:SF0">
    <property type="entry name" value="RNA-BINDING PROTEIN EIF1AD-RELATED"/>
    <property type="match status" value="1"/>
</dbReference>
<dbReference type="InterPro" id="IPR039294">
    <property type="entry name" value="EIF1AD"/>
</dbReference>
<proteinExistence type="inferred from homology"/>
<dbReference type="SMART" id="SM00652">
    <property type="entry name" value="eIF1a"/>
    <property type="match status" value="1"/>
</dbReference>
<organism evidence="6 7">
    <name type="scientific">Striga asiatica</name>
    <name type="common">Asiatic witchweed</name>
    <name type="synonym">Buchnera asiatica</name>
    <dbReference type="NCBI Taxonomy" id="4170"/>
    <lineage>
        <taxon>Eukaryota</taxon>
        <taxon>Viridiplantae</taxon>
        <taxon>Streptophyta</taxon>
        <taxon>Embryophyta</taxon>
        <taxon>Tracheophyta</taxon>
        <taxon>Spermatophyta</taxon>
        <taxon>Magnoliopsida</taxon>
        <taxon>eudicotyledons</taxon>
        <taxon>Gunneridae</taxon>
        <taxon>Pentapetalae</taxon>
        <taxon>asterids</taxon>
        <taxon>lamiids</taxon>
        <taxon>Lamiales</taxon>
        <taxon>Orobanchaceae</taxon>
        <taxon>Buchnereae</taxon>
        <taxon>Striga</taxon>
    </lineage>
</organism>
<dbReference type="PROSITE" id="PS50832">
    <property type="entry name" value="S1_IF1_TYPE"/>
    <property type="match status" value="1"/>
</dbReference>
<dbReference type="SUPFAM" id="SSF50249">
    <property type="entry name" value="Nucleic acid-binding proteins"/>
    <property type="match status" value="1"/>
</dbReference>
<dbReference type="InterPro" id="IPR006196">
    <property type="entry name" value="RNA-binding_domain_S1_IF1"/>
</dbReference>
<dbReference type="EMBL" id="BKCP01004960">
    <property type="protein sequence ID" value="GER34817.1"/>
    <property type="molecule type" value="Genomic_DNA"/>
</dbReference>
<comment type="caution">
    <text evidence="6">The sequence shown here is derived from an EMBL/GenBank/DDBJ whole genome shotgun (WGS) entry which is preliminary data.</text>
</comment>
<dbReference type="GO" id="GO:0003723">
    <property type="term" value="F:RNA binding"/>
    <property type="evidence" value="ECO:0007669"/>
    <property type="project" value="UniProtKB-KW"/>
</dbReference>
<dbReference type="InterPro" id="IPR012340">
    <property type="entry name" value="NA-bd_OB-fold"/>
</dbReference>
<keyword evidence="7" id="KW-1185">Reference proteome</keyword>
<evidence type="ECO:0000256" key="3">
    <source>
        <dbReference type="PROSITE-ProRule" id="PRU00181"/>
    </source>
</evidence>
<evidence type="ECO:0000313" key="7">
    <source>
        <dbReference type="Proteomes" id="UP000325081"/>
    </source>
</evidence>
<dbReference type="InterPro" id="IPR001253">
    <property type="entry name" value="TIF_eIF-1A"/>
</dbReference>
<protein>
    <submittedName>
        <fullName evidence="6">Translation initiation factor 1A</fullName>
    </submittedName>
</protein>
<evidence type="ECO:0000259" key="5">
    <source>
        <dbReference type="PROSITE" id="PS50832"/>
    </source>
</evidence>
<comment type="similarity">
    <text evidence="1">Belongs to the EIF1AD family.</text>
</comment>
<dbReference type="PANTHER" id="PTHR21641">
    <property type="entry name" value="TRANSLATION INITIATION FACTOR-RELATED"/>
    <property type="match status" value="1"/>
</dbReference>
<sequence>MVMQIDFLEPWPTKRPSVALGLLERLDDQCGGGRYDGDFGLAVLHSELDGDAEALPVLGCLLGNVLADFLWGKAEGADLRNKGAGGADLAAGHADKDVDYLVGIELRRHYSQTLASPVAYSYSHLISGISPPATAACCSQSQPPLIWPLRTITTTITPERHGHGIHWPRNGGIGGKGAEQLQVNMTGGRKNLKRAIEDEMETLKEGQSIMQVVDLRGSNLIEVMDSKGMKLIAIFPAKFQKSMWIRRGNFVVVDESGREEAVESGRKVAGMVTQVLYHDQVRQLQKSSEWSLLVVGGPHICRPEVFRSTSHEKAKQDSRSQQDEEEEGSSDDGLPPLEANTNRLNPLMSHLDTDDSELEF</sequence>
<feature type="compositionally biased region" description="Basic and acidic residues" evidence="4">
    <location>
        <begin position="306"/>
        <end position="322"/>
    </location>
</feature>
<feature type="domain" description="S1-like" evidence="5">
    <location>
        <begin position="196"/>
        <end position="273"/>
    </location>
</feature>
<keyword evidence="3 6" id="KW-0396">Initiation factor</keyword>
<reference evidence="7" key="1">
    <citation type="journal article" date="2019" name="Curr. Biol.">
        <title>Genome Sequence of Striga asiatica Provides Insight into the Evolution of Plant Parasitism.</title>
        <authorList>
            <person name="Yoshida S."/>
            <person name="Kim S."/>
            <person name="Wafula E.K."/>
            <person name="Tanskanen J."/>
            <person name="Kim Y.M."/>
            <person name="Honaas L."/>
            <person name="Yang Z."/>
            <person name="Spallek T."/>
            <person name="Conn C.E."/>
            <person name="Ichihashi Y."/>
            <person name="Cheong K."/>
            <person name="Cui S."/>
            <person name="Der J.P."/>
            <person name="Gundlach H."/>
            <person name="Jiao Y."/>
            <person name="Hori C."/>
            <person name="Ishida J.K."/>
            <person name="Kasahara H."/>
            <person name="Kiba T."/>
            <person name="Kim M.S."/>
            <person name="Koo N."/>
            <person name="Laohavisit A."/>
            <person name="Lee Y.H."/>
            <person name="Lumba S."/>
            <person name="McCourt P."/>
            <person name="Mortimer J.C."/>
            <person name="Mutuku J.M."/>
            <person name="Nomura T."/>
            <person name="Sasaki-Sekimoto Y."/>
            <person name="Seto Y."/>
            <person name="Wang Y."/>
            <person name="Wakatake T."/>
            <person name="Sakakibara H."/>
            <person name="Demura T."/>
            <person name="Yamaguchi S."/>
            <person name="Yoneyama K."/>
            <person name="Manabe R.I."/>
            <person name="Nelson D.C."/>
            <person name="Schulman A.H."/>
            <person name="Timko M.P."/>
            <person name="dePamphilis C.W."/>
            <person name="Choi D."/>
            <person name="Shirasu K."/>
        </authorList>
    </citation>
    <scope>NUCLEOTIDE SEQUENCE [LARGE SCALE GENOMIC DNA]</scope>
    <source>
        <strain evidence="7">cv. UVA1</strain>
    </source>
</reference>
<evidence type="ECO:0000256" key="4">
    <source>
        <dbReference type="SAM" id="MobiDB-lite"/>
    </source>
</evidence>
<dbReference type="OrthoDB" id="1738325at2759"/>